<dbReference type="EMBL" id="JAHRIN010075743">
    <property type="protein sequence ID" value="MEQ2217263.1"/>
    <property type="molecule type" value="Genomic_DNA"/>
</dbReference>
<feature type="region of interest" description="Disordered" evidence="1">
    <location>
        <begin position="28"/>
        <end position="53"/>
    </location>
</feature>
<evidence type="ECO:0000256" key="1">
    <source>
        <dbReference type="SAM" id="MobiDB-lite"/>
    </source>
</evidence>
<protein>
    <submittedName>
        <fullName evidence="2">Uncharacterized protein</fullName>
    </submittedName>
</protein>
<accession>A0ABV0S9V1</accession>
<reference evidence="2 3" key="1">
    <citation type="submission" date="2021-06" db="EMBL/GenBank/DDBJ databases">
        <authorList>
            <person name="Palmer J.M."/>
        </authorList>
    </citation>
    <scope>NUCLEOTIDE SEQUENCE [LARGE SCALE GENOMIC DNA]</scope>
    <source>
        <strain evidence="2 3">XC_2019</strain>
        <tissue evidence="2">Muscle</tissue>
    </source>
</reference>
<dbReference type="InterPro" id="IPR038950">
    <property type="entry name" value="BEND4"/>
</dbReference>
<dbReference type="PANTHER" id="PTHR35082:SF1">
    <property type="entry name" value="BEN DOMAIN-CONTAINING PROTEIN 4"/>
    <property type="match status" value="1"/>
</dbReference>
<dbReference type="Proteomes" id="UP001434883">
    <property type="component" value="Unassembled WGS sequence"/>
</dbReference>
<name>A0ABV0S9V1_9TELE</name>
<gene>
    <name evidence="2" type="ORF">XENOCAPTIV_002288</name>
</gene>
<sequence length="88" mass="9875">MEGEMQPADEGPCAPKMCRQLRGPYSTLKPFQSKRSAGKSRFDRSAVQEGPDIHLSGNGIPWLPATLLQRFGAQVISGLHLRYQHRWV</sequence>
<dbReference type="PANTHER" id="PTHR35082">
    <property type="entry name" value="BEN DOMAIN-CONTAINING PROTEIN 4"/>
    <property type="match status" value="1"/>
</dbReference>
<evidence type="ECO:0000313" key="3">
    <source>
        <dbReference type="Proteomes" id="UP001434883"/>
    </source>
</evidence>
<comment type="caution">
    <text evidence="2">The sequence shown here is derived from an EMBL/GenBank/DDBJ whole genome shotgun (WGS) entry which is preliminary data.</text>
</comment>
<keyword evidence="3" id="KW-1185">Reference proteome</keyword>
<organism evidence="2 3">
    <name type="scientific">Xenoophorus captivus</name>
    <dbReference type="NCBI Taxonomy" id="1517983"/>
    <lineage>
        <taxon>Eukaryota</taxon>
        <taxon>Metazoa</taxon>
        <taxon>Chordata</taxon>
        <taxon>Craniata</taxon>
        <taxon>Vertebrata</taxon>
        <taxon>Euteleostomi</taxon>
        <taxon>Actinopterygii</taxon>
        <taxon>Neopterygii</taxon>
        <taxon>Teleostei</taxon>
        <taxon>Neoteleostei</taxon>
        <taxon>Acanthomorphata</taxon>
        <taxon>Ovalentaria</taxon>
        <taxon>Atherinomorphae</taxon>
        <taxon>Cyprinodontiformes</taxon>
        <taxon>Goodeidae</taxon>
        <taxon>Xenoophorus</taxon>
    </lineage>
</organism>
<evidence type="ECO:0000313" key="2">
    <source>
        <dbReference type="EMBL" id="MEQ2217263.1"/>
    </source>
</evidence>
<proteinExistence type="predicted"/>